<evidence type="ECO:0000256" key="1">
    <source>
        <dbReference type="ARBA" id="ARBA00023125"/>
    </source>
</evidence>
<dbReference type="PRINTS" id="PR00455">
    <property type="entry name" value="HTHTETR"/>
</dbReference>
<dbReference type="SUPFAM" id="SSF46689">
    <property type="entry name" value="Homeodomain-like"/>
    <property type="match status" value="1"/>
</dbReference>
<keyword evidence="1 2" id="KW-0238">DNA-binding</keyword>
<sequence length="190" mass="21829">MKKTKEIILAKALEMFNEHGIETAGIREIARSLSMSPGNVSYYFPSKTDLITAIFELFESRQNELLALSSGISDWNSLKPFLQKSLLLQDEFRCLFISIGAIAAVPELVERTSKLETQRRQQLGTLLKQLPPVHSNNHMDVPLIVRHLLLSFRFRLLDAQLRPTNKSLQEQHKSFLQDTRKFLSLFFSLN</sequence>
<dbReference type="GO" id="GO:0003700">
    <property type="term" value="F:DNA-binding transcription factor activity"/>
    <property type="evidence" value="ECO:0007669"/>
    <property type="project" value="TreeGrafter"/>
</dbReference>
<dbReference type="EMBL" id="FNRL01000025">
    <property type="protein sequence ID" value="SEA96782.1"/>
    <property type="molecule type" value="Genomic_DNA"/>
</dbReference>
<reference evidence="5" key="1">
    <citation type="submission" date="2016-10" db="EMBL/GenBank/DDBJ databases">
        <authorList>
            <person name="Varghese N."/>
            <person name="Submissions S."/>
        </authorList>
    </citation>
    <scope>NUCLEOTIDE SEQUENCE [LARGE SCALE GENOMIC DNA]</scope>
    <source>
        <strain evidence="5">DSM 23920</strain>
    </source>
</reference>
<dbReference type="Pfam" id="PF00440">
    <property type="entry name" value="TetR_N"/>
    <property type="match status" value="1"/>
</dbReference>
<proteinExistence type="predicted"/>
<feature type="DNA-binding region" description="H-T-H motif" evidence="2">
    <location>
        <begin position="25"/>
        <end position="44"/>
    </location>
</feature>
<dbReference type="GO" id="GO:0000976">
    <property type="term" value="F:transcription cis-regulatory region binding"/>
    <property type="evidence" value="ECO:0007669"/>
    <property type="project" value="TreeGrafter"/>
</dbReference>
<organism evidence="4 5">
    <name type="scientific">Chitinophaga terrae</name>
    <name type="common">ex Kim and Jung 2007</name>
    <dbReference type="NCBI Taxonomy" id="408074"/>
    <lineage>
        <taxon>Bacteria</taxon>
        <taxon>Pseudomonadati</taxon>
        <taxon>Bacteroidota</taxon>
        <taxon>Chitinophagia</taxon>
        <taxon>Chitinophagales</taxon>
        <taxon>Chitinophagaceae</taxon>
        <taxon>Chitinophaga</taxon>
    </lineage>
</organism>
<dbReference type="STRING" id="408074.SAMN05660909_04402"/>
<dbReference type="InterPro" id="IPR050109">
    <property type="entry name" value="HTH-type_TetR-like_transc_reg"/>
</dbReference>
<feature type="domain" description="HTH tetR-type" evidence="3">
    <location>
        <begin position="2"/>
        <end position="62"/>
    </location>
</feature>
<gene>
    <name evidence="4" type="ORF">SAMN05660909_04402</name>
</gene>
<dbReference type="RefSeq" id="WP_168927946.1">
    <property type="nucleotide sequence ID" value="NZ_BKAT01000045.1"/>
</dbReference>
<evidence type="ECO:0000256" key="2">
    <source>
        <dbReference type="PROSITE-ProRule" id="PRU00335"/>
    </source>
</evidence>
<accession>A0A1H4FJV7</accession>
<dbReference type="PANTHER" id="PTHR30055:SF223">
    <property type="entry name" value="HTH-TYPE TRANSCRIPTIONAL REGULATOR UIDR"/>
    <property type="match status" value="1"/>
</dbReference>
<name>A0A1H4FJV7_9BACT</name>
<dbReference type="AlphaFoldDB" id="A0A1H4FJV7"/>
<dbReference type="PANTHER" id="PTHR30055">
    <property type="entry name" value="HTH-TYPE TRANSCRIPTIONAL REGULATOR RUTR"/>
    <property type="match status" value="1"/>
</dbReference>
<keyword evidence="5" id="KW-1185">Reference proteome</keyword>
<dbReference type="InterPro" id="IPR009057">
    <property type="entry name" value="Homeodomain-like_sf"/>
</dbReference>
<evidence type="ECO:0000259" key="3">
    <source>
        <dbReference type="PROSITE" id="PS50977"/>
    </source>
</evidence>
<dbReference type="InterPro" id="IPR001647">
    <property type="entry name" value="HTH_TetR"/>
</dbReference>
<protein>
    <submittedName>
        <fullName evidence="4">Transcriptional regulator, TetR family</fullName>
    </submittedName>
</protein>
<evidence type="ECO:0000313" key="5">
    <source>
        <dbReference type="Proteomes" id="UP000199656"/>
    </source>
</evidence>
<dbReference type="PROSITE" id="PS50977">
    <property type="entry name" value="HTH_TETR_2"/>
    <property type="match status" value="1"/>
</dbReference>
<dbReference type="Gene3D" id="1.10.357.10">
    <property type="entry name" value="Tetracycline Repressor, domain 2"/>
    <property type="match status" value="1"/>
</dbReference>
<evidence type="ECO:0000313" key="4">
    <source>
        <dbReference type="EMBL" id="SEA96782.1"/>
    </source>
</evidence>
<dbReference type="Proteomes" id="UP000199656">
    <property type="component" value="Unassembled WGS sequence"/>
</dbReference>